<keyword evidence="1" id="KW-0812">Transmembrane</keyword>
<feature type="transmembrane region" description="Helical" evidence="1">
    <location>
        <begin position="7"/>
        <end position="28"/>
    </location>
</feature>
<proteinExistence type="predicted"/>
<dbReference type="AlphaFoldDB" id="N9W9D0"/>
<evidence type="ECO:0000256" key="1">
    <source>
        <dbReference type="SAM" id="Phobius"/>
    </source>
</evidence>
<evidence type="ECO:0000313" key="3">
    <source>
        <dbReference type="Proteomes" id="UP000013097"/>
    </source>
</evidence>
<evidence type="ECO:0000313" key="2">
    <source>
        <dbReference type="EMBL" id="ENY99504.1"/>
    </source>
</evidence>
<reference evidence="2 3" key="1">
    <citation type="submission" date="2013-01" db="EMBL/GenBank/DDBJ databases">
        <title>The Genome Sequence of Clostridium colicanis 209318.</title>
        <authorList>
            <consortium name="The Broad Institute Genome Sequencing Platform"/>
            <person name="Earl A."/>
            <person name="Ward D."/>
            <person name="Feldgarden M."/>
            <person name="Gevers D."/>
            <person name="Courvalin P."/>
            <person name="Lambert T."/>
            <person name="Walker B."/>
            <person name="Young S.K."/>
            <person name="Zeng Q."/>
            <person name="Gargeya S."/>
            <person name="Fitzgerald M."/>
            <person name="Haas B."/>
            <person name="Abouelleil A."/>
            <person name="Alvarado L."/>
            <person name="Arachchi H.M."/>
            <person name="Berlin A.M."/>
            <person name="Chapman S.B."/>
            <person name="Dewar J."/>
            <person name="Goldberg J."/>
            <person name="Griggs A."/>
            <person name="Gujja S."/>
            <person name="Hansen M."/>
            <person name="Howarth C."/>
            <person name="Imamovic A."/>
            <person name="Larimer J."/>
            <person name="McCowan C."/>
            <person name="Murphy C."/>
            <person name="Neiman D."/>
            <person name="Pearson M."/>
            <person name="Priest M."/>
            <person name="Roberts A."/>
            <person name="Saif S."/>
            <person name="Shea T."/>
            <person name="Sisk P."/>
            <person name="Sykes S."/>
            <person name="Wortman J."/>
            <person name="Nusbaum C."/>
            <person name="Birren B."/>
        </authorList>
    </citation>
    <scope>NUCLEOTIDE SEQUENCE [LARGE SCALE GENOMIC DNA]</scope>
    <source>
        <strain evidence="2 3">209318</strain>
    </source>
</reference>
<comment type="caution">
    <text evidence="2">The sequence shown here is derived from an EMBL/GenBank/DDBJ whole genome shotgun (WGS) entry which is preliminary data.</text>
</comment>
<dbReference type="EMBL" id="AGYT01000020">
    <property type="protein sequence ID" value="ENY99504.1"/>
    <property type="molecule type" value="Genomic_DNA"/>
</dbReference>
<keyword evidence="1" id="KW-0472">Membrane</keyword>
<dbReference type="HOGENOM" id="CLU_2552261_0_0_9"/>
<feature type="transmembrane region" description="Helical" evidence="1">
    <location>
        <begin position="34"/>
        <end position="55"/>
    </location>
</feature>
<sequence length="82" mass="9552">MNRKNKVLILISIISIVIISLFASYFMGTNIRSLIILDVVLLMIMSIFMIIYMLINVVKMISILRIVKNMFTEKEIEDARNK</sequence>
<keyword evidence="3" id="KW-1185">Reference proteome</keyword>
<dbReference type="Proteomes" id="UP000013097">
    <property type="component" value="Unassembled WGS sequence"/>
</dbReference>
<accession>N9W9D0</accession>
<protein>
    <submittedName>
        <fullName evidence="2">Uncharacterized protein</fullName>
    </submittedName>
</protein>
<dbReference type="PATRIC" id="fig|999411.4.peg.3091"/>
<dbReference type="RefSeq" id="WP_002599617.1">
    <property type="nucleotide sequence ID" value="NZ_KB850958.1"/>
</dbReference>
<organism evidence="2 3">
    <name type="scientific">Clostridium thermobutyricum</name>
    <dbReference type="NCBI Taxonomy" id="29372"/>
    <lineage>
        <taxon>Bacteria</taxon>
        <taxon>Bacillati</taxon>
        <taxon>Bacillota</taxon>
        <taxon>Clostridia</taxon>
        <taxon>Eubacteriales</taxon>
        <taxon>Clostridiaceae</taxon>
        <taxon>Clostridium</taxon>
    </lineage>
</organism>
<gene>
    <name evidence="2" type="ORF">HMPREF1092_03177</name>
</gene>
<name>N9W9D0_9CLOT</name>
<keyword evidence="1" id="KW-1133">Transmembrane helix</keyword>